<dbReference type="RefSeq" id="WP_048919446.1">
    <property type="nucleotide sequence ID" value="NZ_CP010777.1"/>
</dbReference>
<gene>
    <name evidence="3" type="ORF">TH63_01950</name>
</gene>
<proteinExistence type="predicted"/>
<dbReference type="Gene3D" id="3.90.180.10">
    <property type="entry name" value="Medium-chain alcohol dehydrogenases, catalytic domain"/>
    <property type="match status" value="1"/>
</dbReference>
<dbReference type="OrthoDB" id="9805663at2"/>
<sequence>MEITQIVLASRPKGNPTLEIFRFEKAELPALQEGQVLLEPLYISVDPYMRGRMNDAKSYTPPFQVDAPLEGGVIAKVVESKSEALQSGDVVLGALPWATQTVAEARKLQKIDTNLAPASYYLGILGMPGLTAYFGLLDIGQPKEGETVVVSGAAGAVGMVVGQIAKLKGCRVVGLAGSDEKADLLKKEFGYDEVINYKTTQNLRADLKAACPNGVDVYFDNVGGEITDAVISLINFHARLIICGQIAHYNDQQPQLGPRFLPLILTRSALIKGFIVSNYHARFPEAMQQLATWVKEGKLHYQETILEGFEKLPEAFLGLFTGQNQGKMLVKV</sequence>
<dbReference type="Gene3D" id="3.40.50.720">
    <property type="entry name" value="NAD(P)-binding Rossmann-like Domain"/>
    <property type="match status" value="1"/>
</dbReference>
<dbReference type="InterPro" id="IPR045010">
    <property type="entry name" value="MDR_fam"/>
</dbReference>
<dbReference type="GO" id="GO:0016628">
    <property type="term" value="F:oxidoreductase activity, acting on the CH-CH group of donors, NAD or NADP as acceptor"/>
    <property type="evidence" value="ECO:0007669"/>
    <property type="project" value="InterPro"/>
</dbReference>
<dbReference type="Proteomes" id="UP000036458">
    <property type="component" value="Chromosome"/>
</dbReference>
<dbReference type="SUPFAM" id="SSF51735">
    <property type="entry name" value="NAD(P)-binding Rossmann-fold domains"/>
    <property type="match status" value="1"/>
</dbReference>
<dbReference type="InterPro" id="IPR036291">
    <property type="entry name" value="NAD(P)-bd_dom_sf"/>
</dbReference>
<dbReference type="KEGG" id="ruf:TH63_01950"/>
<dbReference type="InterPro" id="IPR041694">
    <property type="entry name" value="ADH_N_2"/>
</dbReference>
<dbReference type="Pfam" id="PF00107">
    <property type="entry name" value="ADH_zinc_N"/>
    <property type="match status" value="1"/>
</dbReference>
<reference evidence="3 4" key="1">
    <citation type="submission" date="2015-01" db="EMBL/GenBank/DDBJ databases">
        <title>Rufibacter sp./DG31D/ whole genome sequencing.</title>
        <authorList>
            <person name="Kim M.K."/>
            <person name="Srinivasan S."/>
            <person name="Lee J.-J."/>
        </authorList>
    </citation>
    <scope>NUCLEOTIDE SEQUENCE [LARGE SCALE GENOMIC DNA]</scope>
    <source>
        <strain evidence="3 4">DG31D</strain>
    </source>
</reference>
<evidence type="ECO:0000313" key="4">
    <source>
        <dbReference type="Proteomes" id="UP000036458"/>
    </source>
</evidence>
<evidence type="ECO:0000259" key="2">
    <source>
        <dbReference type="SMART" id="SM00829"/>
    </source>
</evidence>
<dbReference type="STRING" id="1379910.TH63_01950"/>
<dbReference type="AlphaFoldDB" id="A0A0H4VHA4"/>
<keyword evidence="4" id="KW-1185">Reference proteome</keyword>
<dbReference type="InterPro" id="IPR013149">
    <property type="entry name" value="ADH-like_C"/>
</dbReference>
<dbReference type="EMBL" id="CP010777">
    <property type="protein sequence ID" value="AKQ44668.1"/>
    <property type="molecule type" value="Genomic_DNA"/>
</dbReference>
<feature type="domain" description="Enoyl reductase (ER)" evidence="2">
    <location>
        <begin position="16"/>
        <end position="330"/>
    </location>
</feature>
<name>A0A0H4VHA4_9BACT</name>
<dbReference type="PANTHER" id="PTHR43205">
    <property type="entry name" value="PROSTAGLANDIN REDUCTASE"/>
    <property type="match status" value="1"/>
</dbReference>
<evidence type="ECO:0000313" key="3">
    <source>
        <dbReference type="EMBL" id="AKQ44668.1"/>
    </source>
</evidence>
<organism evidence="3 4">
    <name type="scientific">Rufibacter radiotolerans</name>
    <dbReference type="NCBI Taxonomy" id="1379910"/>
    <lineage>
        <taxon>Bacteria</taxon>
        <taxon>Pseudomonadati</taxon>
        <taxon>Bacteroidota</taxon>
        <taxon>Cytophagia</taxon>
        <taxon>Cytophagales</taxon>
        <taxon>Hymenobacteraceae</taxon>
        <taxon>Rufibacter</taxon>
    </lineage>
</organism>
<dbReference type="InterPro" id="IPR011032">
    <property type="entry name" value="GroES-like_sf"/>
</dbReference>
<dbReference type="SUPFAM" id="SSF50129">
    <property type="entry name" value="GroES-like"/>
    <property type="match status" value="2"/>
</dbReference>
<dbReference type="SMART" id="SM00829">
    <property type="entry name" value="PKS_ER"/>
    <property type="match status" value="1"/>
</dbReference>
<dbReference type="CDD" id="cd05288">
    <property type="entry name" value="PGDH"/>
    <property type="match status" value="1"/>
</dbReference>
<dbReference type="PANTHER" id="PTHR43205:SF7">
    <property type="entry name" value="PROSTAGLANDIN REDUCTASE 1"/>
    <property type="match status" value="1"/>
</dbReference>
<accession>A0A0H4VHA4</accession>
<protein>
    <submittedName>
        <fullName evidence="3">Alcohol dehydrogenase</fullName>
    </submittedName>
</protein>
<dbReference type="Pfam" id="PF16884">
    <property type="entry name" value="ADH_N_2"/>
    <property type="match status" value="1"/>
</dbReference>
<evidence type="ECO:0000256" key="1">
    <source>
        <dbReference type="ARBA" id="ARBA00023002"/>
    </source>
</evidence>
<dbReference type="PATRIC" id="fig|1379910.4.peg.411"/>
<keyword evidence="1" id="KW-0560">Oxidoreductase</keyword>
<dbReference type="InterPro" id="IPR020843">
    <property type="entry name" value="ER"/>
</dbReference>
<dbReference type="FunFam" id="3.40.50.720:FF:000121">
    <property type="entry name" value="Prostaglandin reductase 2"/>
    <property type="match status" value="1"/>
</dbReference>